<dbReference type="InterPro" id="IPR003593">
    <property type="entry name" value="AAA+_ATPase"/>
</dbReference>
<evidence type="ECO:0000256" key="1">
    <source>
        <dbReference type="ARBA" id="ARBA00004429"/>
    </source>
</evidence>
<feature type="transmembrane region" description="Helical" evidence="9">
    <location>
        <begin position="263"/>
        <end position="285"/>
    </location>
</feature>
<dbReference type="EMBL" id="AP018400">
    <property type="protein sequence ID" value="BBA93490.1"/>
    <property type="molecule type" value="Genomic_DNA"/>
</dbReference>
<accession>A0A2Z5TQM0</accession>
<keyword evidence="6 9" id="KW-1133">Transmembrane helix</keyword>
<sequence length="695" mass="77814">MQKAITKGGCSMLEIRKLDIRYGQKLLLKETSLQLEKGKVYTISGVSGVGKSSLLNKIGLIATDLGQMIYSYDGRRLNLSDEKQVSDFIATHIGFIFQEKNLLRHVNVYDNIALLLNNAQQIVGKDDRIDHYLEELGLSDKKYAFPYDLSGGEEQRVAIARALIADKDIILADEPTNSLDKDNRKKITDLLVDLAHRYQKIVVIVSHDDEVIDRGDVHLRLSNQTIEKVFTKEVEKQDQCLDKEVGILQKIDLPKRKFPIPKIVTGLLVCFIAISTLLFNITGLFQSHYQTLLDHSLENGLLAIKDTLDIKGKQVYDDFLSFTDKEISNLKQSDVISQVNPYLEFPYKGITLDTTQAGGIDVQPEVTVNGKTVALKSPYSIQPLFPTNMTERNIEYIDRTATQGLIVSESFLASQNLGNEISGQTKLTLDYYVPIALYKGQVTKSTGEIVDSDGDIFVKQRREFPIIGILKDSYPFQYSVHPNSFFMRVNEMLSLQEEAKKGVVLPDELGGLPVAEWRSSAYHITVANSTDVPGELSRLKKMPHVTTVSSSEDYQSLKHMLSYVRTVSTSVAVLILSLMILCLFFVFFQISNTRKEEVGILKALGFSSAAVRRFYYKELTIYTRSVCVMSLVMSVVLVAALAVSLQLKQQDVLAVVMRNFLTLPLVAFGAIVTSGLVPIYKACQTSPVDCIRLNR</sequence>
<dbReference type="KEGG" id="srq:SR187_9445"/>
<dbReference type="PROSITE" id="PS50893">
    <property type="entry name" value="ABC_TRANSPORTER_2"/>
    <property type="match status" value="1"/>
</dbReference>
<evidence type="ECO:0000256" key="3">
    <source>
        <dbReference type="ARBA" id="ARBA00022692"/>
    </source>
</evidence>
<dbReference type="Pfam" id="PF02687">
    <property type="entry name" value="FtsX"/>
    <property type="match status" value="1"/>
</dbReference>
<comment type="similarity">
    <text evidence="8">Belongs to the ABC transporter superfamily. Macrolide exporter (TC 3.A.1.122) family.</text>
</comment>
<evidence type="ECO:0000256" key="5">
    <source>
        <dbReference type="ARBA" id="ARBA00022840"/>
    </source>
</evidence>
<keyword evidence="5" id="KW-0067">ATP-binding</keyword>
<feature type="transmembrane region" description="Helical" evidence="9">
    <location>
        <begin position="659"/>
        <end position="680"/>
    </location>
</feature>
<proteinExistence type="inferred from homology"/>
<evidence type="ECO:0000256" key="6">
    <source>
        <dbReference type="ARBA" id="ARBA00022989"/>
    </source>
</evidence>
<reference evidence="11 12" key="1">
    <citation type="journal article" date="2018" name="Genome Biol. Evol.">
        <title>Complete Genome Sequence of Streptococcus ruminantium sp. nov. GUT-187T (=DSM 104980T =JCM 31869T), the Type Strain of S. ruminantium, and Comparison with Genome Sequences of Streptococcus suis Strains.</title>
        <authorList>
            <person name="Tohya M."/>
            <person name="Sekizaki T."/>
            <person name="Miyoshi-Akiyama T."/>
        </authorList>
    </citation>
    <scope>NUCLEOTIDE SEQUENCE [LARGE SCALE GENOMIC DNA]</scope>
    <source>
        <strain evidence="11 12">GUT187T</strain>
    </source>
</reference>
<dbReference type="Pfam" id="PF00005">
    <property type="entry name" value="ABC_tran"/>
    <property type="match status" value="1"/>
</dbReference>
<dbReference type="Proteomes" id="UP000269331">
    <property type="component" value="Chromosome"/>
</dbReference>
<dbReference type="InterPro" id="IPR027417">
    <property type="entry name" value="P-loop_NTPase"/>
</dbReference>
<dbReference type="InterPro" id="IPR003838">
    <property type="entry name" value="ABC3_permease_C"/>
</dbReference>
<evidence type="ECO:0000256" key="8">
    <source>
        <dbReference type="ARBA" id="ARBA00038388"/>
    </source>
</evidence>
<dbReference type="GO" id="GO:0005886">
    <property type="term" value="C:plasma membrane"/>
    <property type="evidence" value="ECO:0007669"/>
    <property type="project" value="UniProtKB-SubCell"/>
</dbReference>
<evidence type="ECO:0000313" key="11">
    <source>
        <dbReference type="EMBL" id="BBA93490.1"/>
    </source>
</evidence>
<comment type="subcellular location">
    <subcellularLocation>
        <location evidence="1">Cell inner membrane</location>
        <topology evidence="1">Multi-pass membrane protein</topology>
    </subcellularLocation>
</comment>
<dbReference type="Gene3D" id="3.40.50.300">
    <property type="entry name" value="P-loop containing nucleotide triphosphate hydrolases"/>
    <property type="match status" value="1"/>
</dbReference>
<dbReference type="PANTHER" id="PTHR42798:SF4">
    <property type="entry name" value="ABC TRANSPORTER DOMAIN-CONTAINING PROTEIN"/>
    <property type="match status" value="1"/>
</dbReference>
<evidence type="ECO:0000313" key="12">
    <source>
        <dbReference type="Proteomes" id="UP000269331"/>
    </source>
</evidence>
<dbReference type="AlphaFoldDB" id="A0A2Z5TQM0"/>
<evidence type="ECO:0000259" key="10">
    <source>
        <dbReference type="PROSITE" id="PS50893"/>
    </source>
</evidence>
<dbReference type="GO" id="GO:0005524">
    <property type="term" value="F:ATP binding"/>
    <property type="evidence" value="ECO:0007669"/>
    <property type="project" value="UniProtKB-KW"/>
</dbReference>
<gene>
    <name evidence="11" type="ORF">SR187_9445</name>
</gene>
<evidence type="ECO:0000256" key="2">
    <source>
        <dbReference type="ARBA" id="ARBA00022475"/>
    </source>
</evidence>
<evidence type="ECO:0000256" key="7">
    <source>
        <dbReference type="ARBA" id="ARBA00023136"/>
    </source>
</evidence>
<keyword evidence="2" id="KW-1003">Cell membrane</keyword>
<dbReference type="SMART" id="SM00382">
    <property type="entry name" value="AAA"/>
    <property type="match status" value="1"/>
</dbReference>
<keyword evidence="7 9" id="KW-0472">Membrane</keyword>
<feature type="domain" description="ABC transporter" evidence="10">
    <location>
        <begin position="13"/>
        <end position="248"/>
    </location>
</feature>
<keyword evidence="3 9" id="KW-0812">Transmembrane</keyword>
<keyword evidence="4" id="KW-0547">Nucleotide-binding</keyword>
<dbReference type="PANTHER" id="PTHR42798">
    <property type="entry name" value="LIPOPROTEIN-RELEASING SYSTEM ATP-BINDING PROTEIN LOLD"/>
    <property type="match status" value="1"/>
</dbReference>
<feature type="transmembrane region" description="Helical" evidence="9">
    <location>
        <begin position="621"/>
        <end position="647"/>
    </location>
</feature>
<evidence type="ECO:0000256" key="4">
    <source>
        <dbReference type="ARBA" id="ARBA00022741"/>
    </source>
</evidence>
<feature type="transmembrane region" description="Helical" evidence="9">
    <location>
        <begin position="567"/>
        <end position="587"/>
    </location>
</feature>
<dbReference type="InterPro" id="IPR003439">
    <property type="entry name" value="ABC_transporter-like_ATP-bd"/>
</dbReference>
<organism evidence="11 12">
    <name type="scientific">Streptococcus ruminantium</name>
    <dbReference type="NCBI Taxonomy" id="1917441"/>
    <lineage>
        <taxon>Bacteria</taxon>
        <taxon>Bacillati</taxon>
        <taxon>Bacillota</taxon>
        <taxon>Bacilli</taxon>
        <taxon>Lactobacillales</taxon>
        <taxon>Streptococcaceae</taxon>
        <taxon>Streptococcus</taxon>
    </lineage>
</organism>
<protein>
    <recommendedName>
        <fullName evidence="10">ABC transporter domain-containing protein</fullName>
    </recommendedName>
</protein>
<dbReference type="GO" id="GO:0016887">
    <property type="term" value="F:ATP hydrolysis activity"/>
    <property type="evidence" value="ECO:0007669"/>
    <property type="project" value="InterPro"/>
</dbReference>
<dbReference type="SUPFAM" id="SSF52540">
    <property type="entry name" value="P-loop containing nucleoside triphosphate hydrolases"/>
    <property type="match status" value="1"/>
</dbReference>
<evidence type="ECO:0000256" key="9">
    <source>
        <dbReference type="SAM" id="Phobius"/>
    </source>
</evidence>
<name>A0A2Z5TQM0_9STRE</name>